<dbReference type="PANTHER" id="PTHR12753:SF0">
    <property type="entry name" value="ALPHA N-TERMINAL PROTEIN METHYLTRANSFERASE 1"/>
    <property type="match status" value="1"/>
</dbReference>
<evidence type="ECO:0000256" key="11">
    <source>
        <dbReference type="ARBA" id="ARBA00082558"/>
    </source>
</evidence>
<sequence>MADAPDSHIDHAASINYWNSIAPNVDGMLGGFPQISRIDLRGSASFLAKVRRLVPAIPASGPLKLGVDCGAGIGRVTAGFLSQACETVDVVEPVDNFARVVRDGELKQAGNVGDVYVTGLEAWTPSKQYDLVWNQWCVGHLTDAQLVEYLVRCRDALSPAGVIVVKENMSTDPDGEDVYDELDSSVTRTDDKFRELFKTAGLNLIKTEEQSGFPASLKLFPVRFYALRPAS</sequence>
<dbReference type="RefSeq" id="XP_056511552.1">
    <property type="nucleotide sequence ID" value="XM_056655939.1"/>
</dbReference>
<evidence type="ECO:0000256" key="8">
    <source>
        <dbReference type="ARBA" id="ARBA00047306"/>
    </source>
</evidence>
<protein>
    <recommendedName>
        <fullName evidence="6">Alpha N-terminal protein methyltransferase 1</fullName>
        <ecNumber evidence="5">2.1.1.244</ecNumber>
    </recommendedName>
    <alternativeName>
        <fullName evidence="11">Translation associated element 1</fullName>
    </alternativeName>
    <alternativeName>
        <fullName evidence="7">X-Pro-Lys N-terminal protein methyltransferase 1</fullName>
    </alternativeName>
</protein>
<accession>A0A9W9K835</accession>
<dbReference type="GeneID" id="81395107"/>
<evidence type="ECO:0000256" key="10">
    <source>
        <dbReference type="ARBA" id="ARBA00048167"/>
    </source>
</evidence>
<evidence type="ECO:0000256" key="6">
    <source>
        <dbReference type="ARBA" id="ARBA00039449"/>
    </source>
</evidence>
<evidence type="ECO:0000256" key="12">
    <source>
        <dbReference type="PIRSR" id="PIRSR016958-1"/>
    </source>
</evidence>
<dbReference type="InterPro" id="IPR029063">
    <property type="entry name" value="SAM-dependent_MTases_sf"/>
</dbReference>
<evidence type="ECO:0000256" key="7">
    <source>
        <dbReference type="ARBA" id="ARBA00043129"/>
    </source>
</evidence>
<comment type="catalytic activity">
    <reaction evidence="10">
        <text>N-terminal L-alanyl-L-prolyl-L-lysyl-[protein] + 3 S-adenosyl-L-methionine = N-terminal N,N,N-trimethyl-L-alanyl-L-prolyl-L-lysyl-[protein] + 3 S-adenosyl-L-homocysteine + 3 H(+)</text>
        <dbReference type="Rhea" id="RHEA:54712"/>
        <dbReference type="Rhea" id="RHEA-COMP:13785"/>
        <dbReference type="Rhea" id="RHEA-COMP:13971"/>
        <dbReference type="ChEBI" id="CHEBI:15378"/>
        <dbReference type="ChEBI" id="CHEBI:57856"/>
        <dbReference type="ChEBI" id="CHEBI:59789"/>
        <dbReference type="ChEBI" id="CHEBI:138057"/>
        <dbReference type="ChEBI" id="CHEBI:138315"/>
        <dbReference type="EC" id="2.1.1.244"/>
    </reaction>
</comment>
<keyword evidence="4 12" id="KW-0949">S-adenosyl-L-methionine</keyword>
<dbReference type="OrthoDB" id="1298661at2759"/>
<dbReference type="CDD" id="cd02440">
    <property type="entry name" value="AdoMet_MTases"/>
    <property type="match status" value="1"/>
</dbReference>
<comment type="catalytic activity">
    <reaction evidence="8">
        <text>N-terminal L-seryl-L-prolyl-L-lysyl-[protein] + 3 S-adenosyl-L-methionine = N-terminal N,N,N-trimethyl-L-seryl-L-prolyl-L-lysyl-[protein] + 3 S-adenosyl-L-homocysteine + 3 H(+)</text>
        <dbReference type="Rhea" id="RHEA:54724"/>
        <dbReference type="Rhea" id="RHEA-COMP:13789"/>
        <dbReference type="Rhea" id="RHEA-COMP:13973"/>
        <dbReference type="ChEBI" id="CHEBI:15378"/>
        <dbReference type="ChEBI" id="CHEBI:57856"/>
        <dbReference type="ChEBI" id="CHEBI:59789"/>
        <dbReference type="ChEBI" id="CHEBI:138061"/>
        <dbReference type="ChEBI" id="CHEBI:138317"/>
        <dbReference type="EC" id="2.1.1.244"/>
    </reaction>
</comment>
<dbReference type="PIRSF" id="PIRSF016958">
    <property type="entry name" value="DUF858_MeTrfase_lik"/>
    <property type="match status" value="1"/>
</dbReference>
<dbReference type="GO" id="GO:0032259">
    <property type="term" value="P:methylation"/>
    <property type="evidence" value="ECO:0007669"/>
    <property type="project" value="UniProtKB-KW"/>
</dbReference>
<dbReference type="FunFam" id="3.40.50.150:FF:000025">
    <property type="entry name" value="N-terminal Xaa-Pro-Lys N-methyltransferase 1"/>
    <property type="match status" value="1"/>
</dbReference>
<dbReference type="SUPFAM" id="SSF53335">
    <property type="entry name" value="S-adenosyl-L-methionine-dependent methyltransferases"/>
    <property type="match status" value="1"/>
</dbReference>
<evidence type="ECO:0000256" key="1">
    <source>
        <dbReference type="ARBA" id="ARBA00009059"/>
    </source>
</evidence>
<feature type="binding site" evidence="12">
    <location>
        <position position="70"/>
    </location>
    <ligand>
        <name>S-adenosyl-L-methionine</name>
        <dbReference type="ChEBI" id="CHEBI:59789"/>
    </ligand>
</feature>
<evidence type="ECO:0000313" key="13">
    <source>
        <dbReference type="EMBL" id="KAJ5096001.1"/>
    </source>
</evidence>
<feature type="binding site" evidence="12">
    <location>
        <position position="135"/>
    </location>
    <ligand>
        <name>S-adenosyl-L-methionine</name>
        <dbReference type="ChEBI" id="CHEBI:59789"/>
    </ligand>
</feature>
<evidence type="ECO:0000256" key="2">
    <source>
        <dbReference type="ARBA" id="ARBA00022603"/>
    </source>
</evidence>
<name>A0A9W9K835_9EURO</name>
<keyword evidence="2" id="KW-0489">Methyltransferase</keyword>
<dbReference type="PANTHER" id="PTHR12753">
    <property type="entry name" value="AD-003 - RELATED"/>
    <property type="match status" value="1"/>
</dbReference>
<dbReference type="InterPro" id="IPR008576">
    <property type="entry name" value="MeTrfase_NTM1"/>
</dbReference>
<proteinExistence type="inferred from homology"/>
<keyword evidence="3" id="KW-0808">Transferase</keyword>
<evidence type="ECO:0000256" key="3">
    <source>
        <dbReference type="ARBA" id="ARBA00022679"/>
    </source>
</evidence>
<dbReference type="AlphaFoldDB" id="A0A9W9K835"/>
<dbReference type="Proteomes" id="UP001141434">
    <property type="component" value="Unassembled WGS sequence"/>
</dbReference>
<keyword evidence="14" id="KW-1185">Reference proteome</keyword>
<evidence type="ECO:0000256" key="4">
    <source>
        <dbReference type="ARBA" id="ARBA00022691"/>
    </source>
</evidence>
<dbReference type="EC" id="2.1.1.244" evidence="5"/>
<reference evidence="13" key="1">
    <citation type="submission" date="2022-11" db="EMBL/GenBank/DDBJ databases">
        <authorList>
            <person name="Petersen C."/>
        </authorList>
    </citation>
    <scope>NUCLEOTIDE SEQUENCE</scope>
    <source>
        <strain evidence="13">IBT 34128</strain>
    </source>
</reference>
<dbReference type="Pfam" id="PF05891">
    <property type="entry name" value="Methyltransf_PK"/>
    <property type="match status" value="1"/>
</dbReference>
<organism evidence="13 14">
    <name type="scientific">Penicillium alfredii</name>
    <dbReference type="NCBI Taxonomy" id="1506179"/>
    <lineage>
        <taxon>Eukaryota</taxon>
        <taxon>Fungi</taxon>
        <taxon>Dikarya</taxon>
        <taxon>Ascomycota</taxon>
        <taxon>Pezizomycotina</taxon>
        <taxon>Eurotiomycetes</taxon>
        <taxon>Eurotiomycetidae</taxon>
        <taxon>Eurotiales</taxon>
        <taxon>Aspergillaceae</taxon>
        <taxon>Penicillium</taxon>
    </lineage>
</organism>
<comment type="caution">
    <text evidence="13">The sequence shown here is derived from an EMBL/GenBank/DDBJ whole genome shotgun (WGS) entry which is preliminary data.</text>
</comment>
<dbReference type="GO" id="GO:0005737">
    <property type="term" value="C:cytoplasm"/>
    <property type="evidence" value="ECO:0007669"/>
    <property type="project" value="TreeGrafter"/>
</dbReference>
<gene>
    <name evidence="13" type="ORF">NUU61_005357</name>
</gene>
<dbReference type="GO" id="GO:0071885">
    <property type="term" value="F:N-terminal protein N-methyltransferase activity"/>
    <property type="evidence" value="ECO:0007669"/>
    <property type="project" value="UniProtKB-EC"/>
</dbReference>
<dbReference type="Gene3D" id="3.40.50.150">
    <property type="entry name" value="Vaccinia Virus protein VP39"/>
    <property type="match status" value="1"/>
</dbReference>
<feature type="binding site" evidence="12">
    <location>
        <position position="75"/>
    </location>
    <ligand>
        <name>S-adenosyl-L-methionine</name>
        <dbReference type="ChEBI" id="CHEBI:59789"/>
    </ligand>
</feature>
<comment type="catalytic activity">
    <reaction evidence="9">
        <text>N-terminal L-prolyl-L-prolyl-L-lysyl-[protein] + 2 S-adenosyl-L-methionine = N-terminal N,N-dimethyl-L-prolyl-L-prolyl-L-lysyl-[protein] + 2 S-adenosyl-L-homocysteine + 2 H(+)</text>
        <dbReference type="Rhea" id="RHEA:54736"/>
        <dbReference type="Rhea" id="RHEA-COMP:13787"/>
        <dbReference type="Rhea" id="RHEA-COMP:13974"/>
        <dbReference type="ChEBI" id="CHEBI:15378"/>
        <dbReference type="ChEBI" id="CHEBI:57856"/>
        <dbReference type="ChEBI" id="CHEBI:59789"/>
        <dbReference type="ChEBI" id="CHEBI:138059"/>
        <dbReference type="ChEBI" id="CHEBI:138318"/>
        <dbReference type="EC" id="2.1.1.244"/>
    </reaction>
</comment>
<comment type="similarity">
    <text evidence="1">Belongs to the methyltransferase superfamily. NTM1 family.</text>
</comment>
<dbReference type="EMBL" id="JAPMSZ010000007">
    <property type="protein sequence ID" value="KAJ5096001.1"/>
    <property type="molecule type" value="Genomic_DNA"/>
</dbReference>
<reference evidence="13" key="2">
    <citation type="journal article" date="2023" name="IMA Fungus">
        <title>Comparative genomic study of the Penicillium genus elucidates a diverse pangenome and 15 lateral gene transfer events.</title>
        <authorList>
            <person name="Petersen C."/>
            <person name="Sorensen T."/>
            <person name="Nielsen M.R."/>
            <person name="Sondergaard T.E."/>
            <person name="Sorensen J.L."/>
            <person name="Fitzpatrick D.A."/>
            <person name="Frisvad J.C."/>
            <person name="Nielsen K.L."/>
        </authorList>
    </citation>
    <scope>NUCLEOTIDE SEQUENCE</scope>
    <source>
        <strain evidence="13">IBT 34128</strain>
    </source>
</reference>
<evidence type="ECO:0000256" key="5">
    <source>
        <dbReference type="ARBA" id="ARBA00039112"/>
    </source>
</evidence>
<evidence type="ECO:0000313" key="14">
    <source>
        <dbReference type="Proteomes" id="UP001141434"/>
    </source>
</evidence>
<evidence type="ECO:0000256" key="9">
    <source>
        <dbReference type="ARBA" id="ARBA00047885"/>
    </source>
</evidence>